<dbReference type="SUPFAM" id="SSF50475">
    <property type="entry name" value="FMN-binding split barrel"/>
    <property type="match status" value="1"/>
</dbReference>
<protein>
    <submittedName>
        <fullName evidence="2">Pyridoxamine 5'-phosphate oxidase</fullName>
    </submittedName>
</protein>
<comment type="caution">
    <text evidence="2">The sequence shown here is derived from an EMBL/GenBank/DDBJ whole genome shotgun (WGS) entry which is preliminary data.</text>
</comment>
<dbReference type="Pfam" id="PF01243">
    <property type="entry name" value="PNPOx_N"/>
    <property type="match status" value="1"/>
</dbReference>
<dbReference type="OrthoDB" id="9796486at2"/>
<dbReference type="RefSeq" id="WP_111411556.1">
    <property type="nucleotide sequence ID" value="NZ_QKXH01000015.1"/>
</dbReference>
<dbReference type="Gene3D" id="2.30.110.10">
    <property type="entry name" value="Electron Transport, Fmn-binding Protein, Chain A"/>
    <property type="match status" value="1"/>
</dbReference>
<dbReference type="Proteomes" id="UP000249177">
    <property type="component" value="Unassembled WGS sequence"/>
</dbReference>
<dbReference type="PANTHER" id="PTHR42815">
    <property type="entry name" value="FAD-BINDING, PUTATIVE (AFU_ORTHOLOGUE AFUA_6G07600)-RELATED"/>
    <property type="match status" value="1"/>
</dbReference>
<reference evidence="2 3" key="1">
    <citation type="submission" date="2018-06" db="EMBL/GenBank/DDBJ databases">
        <title>Flavobacterium sp IMCC34762, genome.</title>
        <authorList>
            <person name="Joung Y."/>
            <person name="Cho J."/>
            <person name="Song J."/>
        </authorList>
    </citation>
    <scope>NUCLEOTIDE SEQUENCE [LARGE SCALE GENOMIC DNA]</scope>
    <source>
        <strain evidence="2 3">IMCC34762</strain>
    </source>
</reference>
<dbReference type="AlphaFoldDB" id="A0A2W7TRH3"/>
<evidence type="ECO:0000313" key="2">
    <source>
        <dbReference type="EMBL" id="PZX91896.1"/>
    </source>
</evidence>
<dbReference type="EMBL" id="QKXH01000015">
    <property type="protein sequence ID" value="PZX91896.1"/>
    <property type="molecule type" value="Genomic_DNA"/>
</dbReference>
<dbReference type="InterPro" id="IPR011576">
    <property type="entry name" value="Pyridox_Oxase_N"/>
</dbReference>
<sequence length="209" mass="24224">MAKNFAEIAFSDAVKALQEVHGSRKAYERMEKFNVVEGLSENEISFISNRDSFYLASIGEKNFPYIQHRGGPKGFVKILDKNTIGFIDFSGNKQYVSVGNFATNNNVALIMMDYTVRARLKIFAKAEIIELKDNPELLTKLDLGDYKFHPERMMLFHIEAFDWNCPQHITQRFTVEEIQIAFEPQLQYISKLEKEVENLKNQLKDSRLN</sequence>
<accession>A0A2W7TRH3</accession>
<name>A0A2W7TRH3_9FLAO</name>
<evidence type="ECO:0000313" key="3">
    <source>
        <dbReference type="Proteomes" id="UP000249177"/>
    </source>
</evidence>
<dbReference type="InterPro" id="IPR012349">
    <property type="entry name" value="Split_barrel_FMN-bd"/>
</dbReference>
<gene>
    <name evidence="2" type="ORF">DOS84_18360</name>
</gene>
<evidence type="ECO:0000259" key="1">
    <source>
        <dbReference type="Pfam" id="PF01243"/>
    </source>
</evidence>
<dbReference type="PANTHER" id="PTHR42815:SF2">
    <property type="entry name" value="FAD-BINDING, PUTATIVE (AFU_ORTHOLOGUE AFUA_6G07600)-RELATED"/>
    <property type="match status" value="1"/>
</dbReference>
<organism evidence="2 3">
    <name type="scientific">Flavobacterium aquariorum</name>
    <dbReference type="NCBI Taxonomy" id="2217670"/>
    <lineage>
        <taxon>Bacteria</taxon>
        <taxon>Pseudomonadati</taxon>
        <taxon>Bacteroidota</taxon>
        <taxon>Flavobacteriia</taxon>
        <taxon>Flavobacteriales</taxon>
        <taxon>Flavobacteriaceae</taxon>
        <taxon>Flavobacterium</taxon>
    </lineage>
</organism>
<feature type="domain" description="Pyridoxamine 5'-phosphate oxidase N-terminal" evidence="1">
    <location>
        <begin position="45"/>
        <end position="134"/>
    </location>
</feature>
<keyword evidence="3" id="KW-1185">Reference proteome</keyword>
<proteinExistence type="predicted"/>